<dbReference type="EnsemblMetazoa" id="G23639.1">
    <property type="protein sequence ID" value="G23639.1:cds"/>
    <property type="gene ID" value="G23639"/>
</dbReference>
<proteinExistence type="predicted"/>
<reference evidence="1" key="1">
    <citation type="submission" date="2022-08" db="UniProtKB">
        <authorList>
            <consortium name="EnsemblMetazoa"/>
        </authorList>
    </citation>
    <scope>IDENTIFICATION</scope>
    <source>
        <strain evidence="1">05x7-T-G4-1.051#20</strain>
    </source>
</reference>
<protein>
    <submittedName>
        <fullName evidence="1">Uncharacterized protein</fullName>
    </submittedName>
</protein>
<keyword evidence="2" id="KW-1185">Reference proteome</keyword>
<organism evidence="1 2">
    <name type="scientific">Magallana gigas</name>
    <name type="common">Pacific oyster</name>
    <name type="synonym">Crassostrea gigas</name>
    <dbReference type="NCBI Taxonomy" id="29159"/>
    <lineage>
        <taxon>Eukaryota</taxon>
        <taxon>Metazoa</taxon>
        <taxon>Spiralia</taxon>
        <taxon>Lophotrochozoa</taxon>
        <taxon>Mollusca</taxon>
        <taxon>Bivalvia</taxon>
        <taxon>Autobranchia</taxon>
        <taxon>Pteriomorphia</taxon>
        <taxon>Ostreida</taxon>
        <taxon>Ostreoidea</taxon>
        <taxon>Ostreidae</taxon>
        <taxon>Magallana</taxon>
    </lineage>
</organism>
<name>A0A8W8KF78_MAGGI</name>
<evidence type="ECO:0000313" key="1">
    <source>
        <dbReference type="EnsemblMetazoa" id="G23639.1:cds"/>
    </source>
</evidence>
<accession>A0A8W8KF78</accession>
<dbReference type="AlphaFoldDB" id="A0A8W8KF78"/>
<dbReference type="Proteomes" id="UP000005408">
    <property type="component" value="Unassembled WGS sequence"/>
</dbReference>
<evidence type="ECO:0000313" key="2">
    <source>
        <dbReference type="Proteomes" id="UP000005408"/>
    </source>
</evidence>
<sequence length="144" mass="16217">MLGLDTKIYKTHSFCNGAVSSAWASGMYQKVIGAQRVGNLVACKDIRIWIVDSSIEPFCQTRHSIFQTHLELERHRATIFWQDKGGVKWGEGLPKIKCFLKVEDPPNVLEFDCGGNNIPVDKGEMTVDLRLKINNTLVMVHLSN</sequence>